<dbReference type="SUPFAM" id="SSF144091">
    <property type="entry name" value="Rhomboid-like"/>
    <property type="match status" value="1"/>
</dbReference>
<keyword evidence="10" id="KW-1185">Reference proteome</keyword>
<evidence type="ECO:0000259" key="8">
    <source>
        <dbReference type="Pfam" id="PF01694"/>
    </source>
</evidence>
<dbReference type="PANTHER" id="PTHR43731">
    <property type="entry name" value="RHOMBOID PROTEASE"/>
    <property type="match status" value="1"/>
</dbReference>
<keyword evidence="9" id="KW-0645">Protease</keyword>
<dbReference type="Gene3D" id="1.20.1540.10">
    <property type="entry name" value="Rhomboid-like"/>
    <property type="match status" value="1"/>
</dbReference>
<feature type="transmembrane region" description="Helical" evidence="7">
    <location>
        <begin position="106"/>
        <end position="125"/>
    </location>
</feature>
<evidence type="ECO:0000313" key="9">
    <source>
        <dbReference type="EMBL" id="MCG6657587.1"/>
    </source>
</evidence>
<feature type="transmembrane region" description="Helical" evidence="7">
    <location>
        <begin position="162"/>
        <end position="181"/>
    </location>
</feature>
<dbReference type="InterPro" id="IPR050925">
    <property type="entry name" value="Rhomboid_protease_S54"/>
</dbReference>
<feature type="domain" description="Peptidase S54 rhomboid" evidence="8">
    <location>
        <begin position="35"/>
        <end position="180"/>
    </location>
</feature>
<evidence type="ECO:0000256" key="7">
    <source>
        <dbReference type="SAM" id="Phobius"/>
    </source>
</evidence>
<dbReference type="EMBL" id="JABFUC010000005">
    <property type="protein sequence ID" value="MCG6657587.1"/>
    <property type="molecule type" value="Genomic_DNA"/>
</dbReference>
<name>A0ABS9P727_9GAMM</name>
<keyword evidence="4" id="KW-0378">Hydrolase</keyword>
<comment type="subcellular location">
    <subcellularLocation>
        <location evidence="1">Membrane</location>
        <topology evidence="1">Multi-pass membrane protein</topology>
    </subcellularLocation>
</comment>
<dbReference type="InterPro" id="IPR035952">
    <property type="entry name" value="Rhomboid-like_sf"/>
</dbReference>
<evidence type="ECO:0000256" key="6">
    <source>
        <dbReference type="ARBA" id="ARBA00023136"/>
    </source>
</evidence>
<dbReference type="Pfam" id="PF01694">
    <property type="entry name" value="Rhomboid"/>
    <property type="match status" value="1"/>
</dbReference>
<dbReference type="Proteomes" id="UP000814385">
    <property type="component" value="Unassembled WGS sequence"/>
</dbReference>
<dbReference type="PANTHER" id="PTHR43731:SF14">
    <property type="entry name" value="PRESENILIN-ASSOCIATED RHOMBOID-LIKE PROTEIN, MITOCHONDRIAL"/>
    <property type="match status" value="1"/>
</dbReference>
<reference evidence="9 10" key="1">
    <citation type="submission" date="2020-05" db="EMBL/GenBank/DDBJ databases">
        <title>Comparative genomic analysis of denitrifying bacteria from Halomonas genus.</title>
        <authorList>
            <person name="Wang L."/>
            <person name="Shao Z."/>
        </authorList>
    </citation>
    <scope>NUCLEOTIDE SEQUENCE [LARGE SCALE GENOMIC DNA]</scope>
    <source>
        <strain evidence="9 10">A4</strain>
    </source>
</reference>
<evidence type="ECO:0000313" key="10">
    <source>
        <dbReference type="Proteomes" id="UP000814385"/>
    </source>
</evidence>
<evidence type="ECO:0000256" key="2">
    <source>
        <dbReference type="ARBA" id="ARBA00009045"/>
    </source>
</evidence>
<comment type="caution">
    <text evidence="9">The sequence shown here is derived from an EMBL/GenBank/DDBJ whole genome shotgun (WGS) entry which is preliminary data.</text>
</comment>
<keyword evidence="5 7" id="KW-1133">Transmembrane helix</keyword>
<protein>
    <submittedName>
        <fullName evidence="9">Rhomboid family intramembrane serine protease</fullName>
    </submittedName>
</protein>
<feature type="transmembrane region" description="Helical" evidence="7">
    <location>
        <begin position="76"/>
        <end position="94"/>
    </location>
</feature>
<dbReference type="GO" id="GO:0006508">
    <property type="term" value="P:proteolysis"/>
    <property type="evidence" value="ECO:0007669"/>
    <property type="project" value="UniProtKB-KW"/>
</dbReference>
<evidence type="ECO:0000256" key="1">
    <source>
        <dbReference type="ARBA" id="ARBA00004141"/>
    </source>
</evidence>
<accession>A0ABS9P727</accession>
<sequence length="206" mass="23209">MTLALVAVTTAVSLLAWRWPRLFDALIYWPPGVARGQWWRLLGHGFIHSNGTHLLFNMITLYFFGTVMELVLTPRIGPLGFVLFYLSGLLVAILPTHLRQRRNPRFRSLGASGAVSAMLFAYILLRPWSLLFVFFIPVPAILFAAAYIVYSFRAQRHGGDNVNHSAHLWGGAWGVAFMFWLEPALALRFFHELVAPLEASGGIWLS</sequence>
<dbReference type="GO" id="GO:0008233">
    <property type="term" value="F:peptidase activity"/>
    <property type="evidence" value="ECO:0007669"/>
    <property type="project" value="UniProtKB-KW"/>
</dbReference>
<dbReference type="InterPro" id="IPR022764">
    <property type="entry name" value="Peptidase_S54_rhomboid_dom"/>
</dbReference>
<feature type="transmembrane region" description="Helical" evidence="7">
    <location>
        <begin position="131"/>
        <end position="150"/>
    </location>
</feature>
<keyword evidence="6 7" id="KW-0472">Membrane</keyword>
<evidence type="ECO:0000256" key="4">
    <source>
        <dbReference type="ARBA" id="ARBA00022801"/>
    </source>
</evidence>
<evidence type="ECO:0000256" key="3">
    <source>
        <dbReference type="ARBA" id="ARBA00022692"/>
    </source>
</evidence>
<gene>
    <name evidence="9" type="ORF">HOP52_07400</name>
</gene>
<organism evidence="9 10">
    <name type="scientific">Billgrantia campisalis</name>
    <dbReference type="NCBI Taxonomy" id="74661"/>
    <lineage>
        <taxon>Bacteria</taxon>
        <taxon>Pseudomonadati</taxon>
        <taxon>Pseudomonadota</taxon>
        <taxon>Gammaproteobacteria</taxon>
        <taxon>Oceanospirillales</taxon>
        <taxon>Halomonadaceae</taxon>
        <taxon>Billgrantia</taxon>
    </lineage>
</organism>
<keyword evidence="3 7" id="KW-0812">Transmembrane</keyword>
<evidence type="ECO:0000256" key="5">
    <source>
        <dbReference type="ARBA" id="ARBA00022989"/>
    </source>
</evidence>
<comment type="similarity">
    <text evidence="2">Belongs to the peptidase S54 family.</text>
</comment>
<proteinExistence type="inferred from homology"/>